<reference evidence="1" key="1">
    <citation type="submission" date="2019-08" db="EMBL/GenBank/DDBJ databases">
        <authorList>
            <person name="Kucharzyk K."/>
            <person name="Murdoch R.W."/>
            <person name="Higgins S."/>
            <person name="Loffler F."/>
        </authorList>
    </citation>
    <scope>NUCLEOTIDE SEQUENCE</scope>
</reference>
<dbReference type="AlphaFoldDB" id="A0A645D5V7"/>
<gene>
    <name evidence="1" type="ORF">SDC9_131660</name>
</gene>
<protein>
    <recommendedName>
        <fullName evidence="2">Sporulation stage II protein D amidase enhancer LytB N-terminal domain-containing protein</fullName>
    </recommendedName>
</protein>
<dbReference type="EMBL" id="VSSQ01033092">
    <property type="protein sequence ID" value="MPM84587.1"/>
    <property type="molecule type" value="Genomic_DNA"/>
</dbReference>
<name>A0A645D5V7_9ZZZZ</name>
<sequence>MGKADPYEATVSIPNYSYTVTYTPSELTWVLQNSGYSIGTVKNAYVSERTSTGNVYKVTFVDTTGKSLTVKGETCRMAFYSTTYGKNVKSMRFSINGDDSGMNSASGYYVNGSGSTLSSISGAYTVSGSGAVDPYTGSAPYVLTASGVQALNGTSGAAVPSSASSASPGSFVITGTGNGHNVGLSQYGALAMAKQGYSYRDILNFYYTDITVE</sequence>
<proteinExistence type="predicted"/>
<organism evidence="1">
    <name type="scientific">bioreactor metagenome</name>
    <dbReference type="NCBI Taxonomy" id="1076179"/>
    <lineage>
        <taxon>unclassified sequences</taxon>
        <taxon>metagenomes</taxon>
        <taxon>ecological metagenomes</taxon>
    </lineage>
</organism>
<evidence type="ECO:0000313" key="1">
    <source>
        <dbReference type="EMBL" id="MPM84587.1"/>
    </source>
</evidence>
<comment type="caution">
    <text evidence="1">The sequence shown here is derived from an EMBL/GenBank/DDBJ whole genome shotgun (WGS) entry which is preliminary data.</text>
</comment>
<evidence type="ECO:0008006" key="2">
    <source>
        <dbReference type="Google" id="ProtNLM"/>
    </source>
</evidence>
<accession>A0A645D5V7</accession>